<dbReference type="GO" id="GO:0000070">
    <property type="term" value="P:mitotic sister chromatid segregation"/>
    <property type="evidence" value="ECO:0007669"/>
    <property type="project" value="TreeGrafter"/>
</dbReference>
<keyword evidence="8" id="KW-0131">Cell cycle</keyword>
<accession>A0A1B0FMD6</accession>
<dbReference type="Pfam" id="PF10512">
    <property type="entry name" value="Borealin"/>
    <property type="match status" value="1"/>
</dbReference>
<dbReference type="PhylomeDB" id="A0A1B0FMD6"/>
<evidence type="ECO:0000256" key="10">
    <source>
        <dbReference type="SAM" id="MobiDB-lite"/>
    </source>
</evidence>
<dbReference type="EnsemblMetazoa" id="GMOY005008-RA">
    <property type="protein sequence ID" value="GMOY005008-PA"/>
    <property type="gene ID" value="GMOY005008"/>
</dbReference>
<dbReference type="GO" id="GO:0051301">
    <property type="term" value="P:cell division"/>
    <property type="evidence" value="ECO:0007669"/>
    <property type="project" value="UniProtKB-KW"/>
</dbReference>
<dbReference type="STRING" id="37546.A0A1B0FMD6"/>
<keyword evidence="4" id="KW-0158">Chromosome</keyword>
<dbReference type="GO" id="GO:0051233">
    <property type="term" value="C:spindle midzone"/>
    <property type="evidence" value="ECO:0007669"/>
    <property type="project" value="TreeGrafter"/>
</dbReference>
<dbReference type="Proteomes" id="UP000092444">
    <property type="component" value="Unassembled WGS sequence"/>
</dbReference>
<dbReference type="GO" id="GO:0000775">
    <property type="term" value="C:chromosome, centromeric region"/>
    <property type="evidence" value="ECO:0007669"/>
    <property type="project" value="UniProtKB-SubCell"/>
</dbReference>
<comment type="similarity">
    <text evidence="3">Belongs to the borealin family.</text>
</comment>
<dbReference type="GO" id="GO:0032133">
    <property type="term" value="C:chromosome passenger complex"/>
    <property type="evidence" value="ECO:0007669"/>
    <property type="project" value="TreeGrafter"/>
</dbReference>
<feature type="region of interest" description="Disordered" evidence="10">
    <location>
        <begin position="136"/>
        <end position="166"/>
    </location>
</feature>
<dbReference type="PANTHER" id="PTHR16040">
    <property type="entry name" value="AUSTRALIN, ISOFORM A-RELATED"/>
    <property type="match status" value="1"/>
</dbReference>
<dbReference type="AlphaFoldDB" id="A0A1B0FMD6"/>
<dbReference type="EMBL" id="CCAG010017867">
    <property type="status" value="NOT_ANNOTATED_CDS"/>
    <property type="molecule type" value="Genomic_DNA"/>
</dbReference>
<evidence type="ECO:0000256" key="6">
    <source>
        <dbReference type="ARBA" id="ARBA00022776"/>
    </source>
</evidence>
<evidence type="ECO:0000259" key="11">
    <source>
        <dbReference type="Pfam" id="PF10512"/>
    </source>
</evidence>
<dbReference type="GO" id="GO:0005634">
    <property type="term" value="C:nucleus"/>
    <property type="evidence" value="ECO:0007669"/>
    <property type="project" value="UniProtKB-SubCell"/>
</dbReference>
<dbReference type="InterPro" id="IPR046466">
    <property type="entry name" value="Borealin_C"/>
</dbReference>
<keyword evidence="9" id="KW-0137">Centromere</keyword>
<evidence type="ECO:0000256" key="3">
    <source>
        <dbReference type="ARBA" id="ARBA00009914"/>
    </source>
</evidence>
<dbReference type="VEuPathDB" id="VectorBase:GMOY005008"/>
<keyword evidence="13" id="KW-1185">Reference proteome</keyword>
<evidence type="ECO:0000256" key="2">
    <source>
        <dbReference type="ARBA" id="ARBA00004584"/>
    </source>
</evidence>
<sequence length="298" mass="33790">MPRTKVNQTSKRNRASECREEKLRECKSAFKGYLATMESEVEAFIQEWDGELDLLRQRTNANLLKMKMDKFLKMTSSIFEHSPVNESFKYNSSCSNKCIATKDEGYLTEDTSKLSSFGSAVSVKSGTNFVSEFHFSRAQQQQQPKDPFRTPGPLNAALARGPRRSRSACSKYSSLVATEHQARNKILTADRTRPHSIERKQYFDGRPVTPPVAFMRWPKPGEMVLSKYGSPVIAQALPDRFANVNIPMRNGVMSLRPKKLDALQADILEDMGPQTLSELRILRGNLEKIVTMADRMNK</sequence>
<feature type="domain" description="Borealin C-terminal" evidence="11">
    <location>
        <begin position="181"/>
        <end position="291"/>
    </location>
</feature>
<evidence type="ECO:0000313" key="12">
    <source>
        <dbReference type="EnsemblMetazoa" id="GMOY005008-PA"/>
    </source>
</evidence>
<keyword evidence="6" id="KW-0498">Mitosis</keyword>
<keyword evidence="7" id="KW-0539">Nucleus</keyword>
<evidence type="ECO:0000313" key="13">
    <source>
        <dbReference type="Proteomes" id="UP000092444"/>
    </source>
</evidence>
<dbReference type="InterPro" id="IPR018867">
    <property type="entry name" value="Cell_div_borealin"/>
</dbReference>
<evidence type="ECO:0000256" key="4">
    <source>
        <dbReference type="ARBA" id="ARBA00022454"/>
    </source>
</evidence>
<evidence type="ECO:0000256" key="7">
    <source>
        <dbReference type="ARBA" id="ARBA00023242"/>
    </source>
</evidence>
<dbReference type="PANTHER" id="PTHR16040:SF7">
    <property type="entry name" value="AUSTRALIN, ISOFORM A-RELATED"/>
    <property type="match status" value="1"/>
</dbReference>
<evidence type="ECO:0000256" key="1">
    <source>
        <dbReference type="ARBA" id="ARBA00004123"/>
    </source>
</evidence>
<reference evidence="12" key="1">
    <citation type="submission" date="2020-05" db="UniProtKB">
        <authorList>
            <consortium name="EnsemblMetazoa"/>
        </authorList>
    </citation>
    <scope>IDENTIFICATION</scope>
    <source>
        <strain evidence="12">Yale</strain>
    </source>
</reference>
<proteinExistence type="inferred from homology"/>
<protein>
    <recommendedName>
        <fullName evidence="11">Borealin C-terminal domain-containing protein</fullName>
    </recommendedName>
</protein>
<evidence type="ECO:0000256" key="5">
    <source>
        <dbReference type="ARBA" id="ARBA00022618"/>
    </source>
</evidence>
<name>A0A1B0FMD6_GLOMM</name>
<keyword evidence="5" id="KW-0132">Cell division</keyword>
<comment type="subcellular location">
    <subcellularLocation>
        <location evidence="2">Chromosome</location>
        <location evidence="2">Centromere</location>
    </subcellularLocation>
    <subcellularLocation>
        <location evidence="1">Nucleus</location>
    </subcellularLocation>
</comment>
<organism evidence="12 13">
    <name type="scientific">Glossina morsitans morsitans</name>
    <name type="common">Savannah tsetse fly</name>
    <dbReference type="NCBI Taxonomy" id="37546"/>
    <lineage>
        <taxon>Eukaryota</taxon>
        <taxon>Metazoa</taxon>
        <taxon>Ecdysozoa</taxon>
        <taxon>Arthropoda</taxon>
        <taxon>Hexapoda</taxon>
        <taxon>Insecta</taxon>
        <taxon>Pterygota</taxon>
        <taxon>Neoptera</taxon>
        <taxon>Endopterygota</taxon>
        <taxon>Diptera</taxon>
        <taxon>Brachycera</taxon>
        <taxon>Muscomorpha</taxon>
        <taxon>Hippoboscoidea</taxon>
        <taxon>Glossinidae</taxon>
        <taxon>Glossina</taxon>
    </lineage>
</organism>
<evidence type="ECO:0000256" key="9">
    <source>
        <dbReference type="ARBA" id="ARBA00023328"/>
    </source>
</evidence>
<evidence type="ECO:0000256" key="8">
    <source>
        <dbReference type="ARBA" id="ARBA00023306"/>
    </source>
</evidence>